<dbReference type="GeneID" id="83604767"/>
<proteinExistence type="predicted"/>
<dbReference type="Proteomes" id="UP001290462">
    <property type="component" value="Unassembled WGS sequence"/>
</dbReference>
<comment type="caution">
    <text evidence="1">The sequence shown here is derived from an EMBL/GenBank/DDBJ whole genome shotgun (WGS) entry which is preliminary data.</text>
</comment>
<dbReference type="AlphaFoldDB" id="A0AAW9JUM6"/>
<evidence type="ECO:0000313" key="1">
    <source>
        <dbReference type="EMBL" id="MDZ5759308.1"/>
    </source>
</evidence>
<accession>A0AAW9JUM6</accession>
<dbReference type="EMBL" id="JAVBVO010000003">
    <property type="protein sequence ID" value="MDZ5759308.1"/>
    <property type="molecule type" value="Genomic_DNA"/>
</dbReference>
<reference evidence="1" key="1">
    <citation type="submission" date="2023-08" db="EMBL/GenBank/DDBJ databases">
        <title>Genomic characterization of piscicolin 126 produced by Carnobacterium maltaromaticum CM22 strain isolated from salmon (Salmo salar).</title>
        <authorList>
            <person name="Gonzalez-Gragera E."/>
            <person name="Garcia-Lopez J.D."/>
            <person name="Teso-Perez C."/>
            <person name="Gimenez-Hernandez I."/>
            <person name="Peralta-Sanchez J.M."/>
            <person name="Valdivia E."/>
            <person name="Montalban-Lopez M."/>
            <person name="Martin-Platero A.M."/>
            <person name="Banos A."/>
            <person name="Martinez-Bueno M."/>
        </authorList>
    </citation>
    <scope>NUCLEOTIDE SEQUENCE</scope>
    <source>
        <strain evidence="1">CM22</strain>
    </source>
</reference>
<protein>
    <submittedName>
        <fullName evidence="1">Uncharacterized protein</fullName>
    </submittedName>
</protein>
<evidence type="ECO:0000313" key="2">
    <source>
        <dbReference type="Proteomes" id="UP001290462"/>
    </source>
</evidence>
<gene>
    <name evidence="1" type="ORF">RAK27_11605</name>
</gene>
<organism evidence="1 2">
    <name type="scientific">Carnobacterium maltaromaticum</name>
    <name type="common">Carnobacterium piscicola</name>
    <dbReference type="NCBI Taxonomy" id="2751"/>
    <lineage>
        <taxon>Bacteria</taxon>
        <taxon>Bacillati</taxon>
        <taxon>Bacillota</taxon>
        <taxon>Bacilli</taxon>
        <taxon>Lactobacillales</taxon>
        <taxon>Carnobacteriaceae</taxon>
        <taxon>Carnobacterium</taxon>
    </lineage>
</organism>
<name>A0AAW9JUM6_CARML</name>
<dbReference type="RefSeq" id="WP_010053518.1">
    <property type="nucleotide sequence ID" value="NZ_BJOJ01000045.1"/>
</dbReference>
<sequence>MDYTQEIVRFVRFYGIKNIKSYETSKCKYFIYVADNGQKQLYYYDKQTKNFYFKTAKKQEKLSWL</sequence>